<dbReference type="AlphaFoldDB" id="A0AAD4BKI6"/>
<sequence length="196" mass="22549">QDVYARYLLSSSRGYPLRIPEPSQQLLWSRPDGLRIGDVGVVVPEDGGFDVFFNICLPREHPFKFLQSYWCSTSGQYFKLVDLRDEDIRIIPWVENPGRIVSTSSVTNIRTFESSSATPGAQSGRRSYEFDLSSNGVAFLVLPEGADRYDLRNRRLFFEEATRHGVDWYRFAEERLGRMISHDSLYLITGFYKALS</sequence>
<evidence type="ECO:0000313" key="2">
    <source>
        <dbReference type="Proteomes" id="UP001194468"/>
    </source>
</evidence>
<accession>A0AAD4BKI6</accession>
<evidence type="ECO:0000313" key="1">
    <source>
        <dbReference type="EMBL" id="KAF8432711.1"/>
    </source>
</evidence>
<protein>
    <submittedName>
        <fullName evidence="1">Uncharacterized protein</fullName>
    </submittedName>
</protein>
<gene>
    <name evidence="1" type="ORF">L210DRAFT_864669</name>
</gene>
<feature type="non-terminal residue" evidence="1">
    <location>
        <position position="196"/>
    </location>
</feature>
<organism evidence="1 2">
    <name type="scientific">Boletus edulis BED1</name>
    <dbReference type="NCBI Taxonomy" id="1328754"/>
    <lineage>
        <taxon>Eukaryota</taxon>
        <taxon>Fungi</taxon>
        <taxon>Dikarya</taxon>
        <taxon>Basidiomycota</taxon>
        <taxon>Agaricomycotina</taxon>
        <taxon>Agaricomycetes</taxon>
        <taxon>Agaricomycetidae</taxon>
        <taxon>Boletales</taxon>
        <taxon>Boletineae</taxon>
        <taxon>Boletaceae</taxon>
        <taxon>Boletoideae</taxon>
        <taxon>Boletus</taxon>
    </lineage>
</organism>
<comment type="caution">
    <text evidence="1">The sequence shown here is derived from an EMBL/GenBank/DDBJ whole genome shotgun (WGS) entry which is preliminary data.</text>
</comment>
<reference evidence="1" key="1">
    <citation type="submission" date="2019-10" db="EMBL/GenBank/DDBJ databases">
        <authorList>
            <consortium name="DOE Joint Genome Institute"/>
            <person name="Kuo A."/>
            <person name="Miyauchi S."/>
            <person name="Kiss E."/>
            <person name="Drula E."/>
            <person name="Kohler A."/>
            <person name="Sanchez-Garcia M."/>
            <person name="Andreopoulos B."/>
            <person name="Barry K.W."/>
            <person name="Bonito G."/>
            <person name="Buee M."/>
            <person name="Carver A."/>
            <person name="Chen C."/>
            <person name="Cichocki N."/>
            <person name="Clum A."/>
            <person name="Culley D."/>
            <person name="Crous P.W."/>
            <person name="Fauchery L."/>
            <person name="Girlanda M."/>
            <person name="Hayes R."/>
            <person name="Keri Z."/>
            <person name="LaButti K."/>
            <person name="Lipzen A."/>
            <person name="Lombard V."/>
            <person name="Magnuson J."/>
            <person name="Maillard F."/>
            <person name="Morin E."/>
            <person name="Murat C."/>
            <person name="Nolan M."/>
            <person name="Ohm R."/>
            <person name="Pangilinan J."/>
            <person name="Pereira M."/>
            <person name="Perotto S."/>
            <person name="Peter M."/>
            <person name="Riley R."/>
            <person name="Sitrit Y."/>
            <person name="Stielow B."/>
            <person name="Szollosi G."/>
            <person name="Zifcakova L."/>
            <person name="Stursova M."/>
            <person name="Spatafora J.W."/>
            <person name="Tedersoo L."/>
            <person name="Vaario L.-M."/>
            <person name="Yamada A."/>
            <person name="Yan M."/>
            <person name="Wang P."/>
            <person name="Xu J."/>
            <person name="Bruns T."/>
            <person name="Baldrian P."/>
            <person name="Vilgalys R."/>
            <person name="Henrissat B."/>
            <person name="Grigoriev I.V."/>
            <person name="Hibbett D."/>
            <person name="Nagy L.G."/>
            <person name="Martin F.M."/>
        </authorList>
    </citation>
    <scope>NUCLEOTIDE SEQUENCE</scope>
    <source>
        <strain evidence="1">BED1</strain>
    </source>
</reference>
<keyword evidence="2" id="KW-1185">Reference proteome</keyword>
<name>A0AAD4BKI6_BOLED</name>
<reference evidence="1" key="2">
    <citation type="journal article" date="2020" name="Nat. Commun.">
        <title>Large-scale genome sequencing of mycorrhizal fungi provides insights into the early evolution of symbiotic traits.</title>
        <authorList>
            <person name="Miyauchi S."/>
            <person name="Kiss E."/>
            <person name="Kuo A."/>
            <person name="Drula E."/>
            <person name="Kohler A."/>
            <person name="Sanchez-Garcia M."/>
            <person name="Morin E."/>
            <person name="Andreopoulos B."/>
            <person name="Barry K.W."/>
            <person name="Bonito G."/>
            <person name="Buee M."/>
            <person name="Carver A."/>
            <person name="Chen C."/>
            <person name="Cichocki N."/>
            <person name="Clum A."/>
            <person name="Culley D."/>
            <person name="Crous P.W."/>
            <person name="Fauchery L."/>
            <person name="Girlanda M."/>
            <person name="Hayes R.D."/>
            <person name="Keri Z."/>
            <person name="LaButti K."/>
            <person name="Lipzen A."/>
            <person name="Lombard V."/>
            <person name="Magnuson J."/>
            <person name="Maillard F."/>
            <person name="Murat C."/>
            <person name="Nolan M."/>
            <person name="Ohm R.A."/>
            <person name="Pangilinan J."/>
            <person name="Pereira M.F."/>
            <person name="Perotto S."/>
            <person name="Peter M."/>
            <person name="Pfister S."/>
            <person name="Riley R."/>
            <person name="Sitrit Y."/>
            <person name="Stielow J.B."/>
            <person name="Szollosi G."/>
            <person name="Zifcakova L."/>
            <person name="Stursova M."/>
            <person name="Spatafora J.W."/>
            <person name="Tedersoo L."/>
            <person name="Vaario L.M."/>
            <person name="Yamada A."/>
            <person name="Yan M."/>
            <person name="Wang P."/>
            <person name="Xu J."/>
            <person name="Bruns T."/>
            <person name="Baldrian P."/>
            <person name="Vilgalys R."/>
            <person name="Dunand C."/>
            <person name="Henrissat B."/>
            <person name="Grigoriev I.V."/>
            <person name="Hibbett D."/>
            <person name="Nagy L.G."/>
            <person name="Martin F.M."/>
        </authorList>
    </citation>
    <scope>NUCLEOTIDE SEQUENCE</scope>
    <source>
        <strain evidence="1">BED1</strain>
    </source>
</reference>
<dbReference type="Proteomes" id="UP001194468">
    <property type="component" value="Unassembled WGS sequence"/>
</dbReference>
<dbReference type="EMBL" id="WHUW01000038">
    <property type="protein sequence ID" value="KAF8432711.1"/>
    <property type="molecule type" value="Genomic_DNA"/>
</dbReference>
<proteinExistence type="predicted"/>